<accession>A0A285P8T6</accession>
<dbReference type="Proteomes" id="UP000219453">
    <property type="component" value="Unassembled WGS sequence"/>
</dbReference>
<reference evidence="1 2" key="1">
    <citation type="submission" date="2017-09" db="EMBL/GenBank/DDBJ databases">
        <authorList>
            <person name="Ehlers B."/>
            <person name="Leendertz F.H."/>
        </authorList>
    </citation>
    <scope>NUCLEOTIDE SEQUENCE [LARGE SCALE GENOMIC DNA]</scope>
    <source>
        <strain evidence="1 2">DSM 27208</strain>
    </source>
</reference>
<keyword evidence="2" id="KW-1185">Reference proteome</keyword>
<dbReference type="OrthoDB" id="267449at2157"/>
<gene>
    <name evidence="1" type="ORF">SAMN06269185_3261</name>
</gene>
<dbReference type="AlphaFoldDB" id="A0A285P8T6"/>
<proteinExistence type="predicted"/>
<protein>
    <submittedName>
        <fullName evidence="1">Uncharacterized protein</fullName>
    </submittedName>
</protein>
<organism evidence="1 2">
    <name type="scientific">Natronoarchaeum philippinense</name>
    <dbReference type="NCBI Taxonomy" id="558529"/>
    <lineage>
        <taxon>Archaea</taxon>
        <taxon>Methanobacteriati</taxon>
        <taxon>Methanobacteriota</taxon>
        <taxon>Stenosarchaea group</taxon>
        <taxon>Halobacteria</taxon>
        <taxon>Halobacteriales</taxon>
        <taxon>Natronoarchaeaceae</taxon>
    </lineage>
</organism>
<dbReference type="RefSeq" id="WP_097010138.1">
    <property type="nucleotide sequence ID" value="NZ_OBEJ01000009.1"/>
</dbReference>
<evidence type="ECO:0000313" key="1">
    <source>
        <dbReference type="EMBL" id="SNZ18150.1"/>
    </source>
</evidence>
<evidence type="ECO:0000313" key="2">
    <source>
        <dbReference type="Proteomes" id="UP000219453"/>
    </source>
</evidence>
<name>A0A285P8T6_NATPI</name>
<dbReference type="EMBL" id="OBEJ01000009">
    <property type="protein sequence ID" value="SNZ18150.1"/>
    <property type="molecule type" value="Genomic_DNA"/>
</dbReference>
<sequence>MSSENIPREPSAYRPTLHFKERFEDAFDDHRRHLDGDIVRRCITDGEVVTQGRNAARFVEDIEGVTYAIVVNPRSRCVASGYPVSLDWDSAAESGRWTESQLEDINAFLTDTSR</sequence>